<proteinExistence type="predicted"/>
<gene>
    <name evidence="2" type="ORF">O181_029502</name>
</gene>
<reference evidence="2" key="1">
    <citation type="submission" date="2021-03" db="EMBL/GenBank/DDBJ databases">
        <title>Draft genome sequence of rust myrtle Austropuccinia psidii MF-1, a brazilian biotype.</title>
        <authorList>
            <person name="Quecine M.C."/>
            <person name="Pachon D.M.R."/>
            <person name="Bonatelli M.L."/>
            <person name="Correr F.H."/>
            <person name="Franceschini L.M."/>
            <person name="Leite T.F."/>
            <person name="Margarido G.R.A."/>
            <person name="Almeida C.A."/>
            <person name="Ferrarezi J.A."/>
            <person name="Labate C.A."/>
        </authorList>
    </citation>
    <scope>NUCLEOTIDE SEQUENCE</scope>
    <source>
        <strain evidence="2">MF-1</strain>
    </source>
</reference>
<evidence type="ECO:0000313" key="2">
    <source>
        <dbReference type="EMBL" id="MBW0489787.1"/>
    </source>
</evidence>
<feature type="compositionally biased region" description="Low complexity" evidence="1">
    <location>
        <begin position="19"/>
        <end position="35"/>
    </location>
</feature>
<accession>A0A9Q3CTX6</accession>
<protein>
    <submittedName>
        <fullName evidence="2">Uncharacterized protein</fullName>
    </submittedName>
</protein>
<dbReference type="Proteomes" id="UP000765509">
    <property type="component" value="Unassembled WGS sequence"/>
</dbReference>
<comment type="caution">
    <text evidence="2">The sequence shown here is derived from an EMBL/GenBank/DDBJ whole genome shotgun (WGS) entry which is preliminary data.</text>
</comment>
<sequence>MLTVAPPPIQPINSHHLLHNSSNTNPTNWHPPTFHNTHHPHSNPTPPAPLVHVRCDYETDDNITINQQYCVCSYEI</sequence>
<feature type="region of interest" description="Disordered" evidence="1">
    <location>
        <begin position="1"/>
        <end position="47"/>
    </location>
</feature>
<keyword evidence="3" id="KW-1185">Reference proteome</keyword>
<organism evidence="2 3">
    <name type="scientific">Austropuccinia psidii MF-1</name>
    <dbReference type="NCBI Taxonomy" id="1389203"/>
    <lineage>
        <taxon>Eukaryota</taxon>
        <taxon>Fungi</taxon>
        <taxon>Dikarya</taxon>
        <taxon>Basidiomycota</taxon>
        <taxon>Pucciniomycotina</taxon>
        <taxon>Pucciniomycetes</taxon>
        <taxon>Pucciniales</taxon>
        <taxon>Sphaerophragmiaceae</taxon>
        <taxon>Austropuccinia</taxon>
    </lineage>
</organism>
<feature type="compositionally biased region" description="Pro residues" evidence="1">
    <location>
        <begin position="1"/>
        <end position="10"/>
    </location>
</feature>
<dbReference type="AlphaFoldDB" id="A0A9Q3CTX6"/>
<evidence type="ECO:0000313" key="3">
    <source>
        <dbReference type="Proteomes" id="UP000765509"/>
    </source>
</evidence>
<name>A0A9Q3CTX6_9BASI</name>
<dbReference type="EMBL" id="AVOT02010259">
    <property type="protein sequence ID" value="MBW0489787.1"/>
    <property type="molecule type" value="Genomic_DNA"/>
</dbReference>
<evidence type="ECO:0000256" key="1">
    <source>
        <dbReference type="SAM" id="MobiDB-lite"/>
    </source>
</evidence>